<dbReference type="EMBL" id="JARQWQ010000008">
    <property type="protein sequence ID" value="KAK2570262.1"/>
    <property type="molecule type" value="Genomic_DNA"/>
</dbReference>
<organism evidence="2 3">
    <name type="scientific">Acropora cervicornis</name>
    <name type="common">Staghorn coral</name>
    <dbReference type="NCBI Taxonomy" id="6130"/>
    <lineage>
        <taxon>Eukaryota</taxon>
        <taxon>Metazoa</taxon>
        <taxon>Cnidaria</taxon>
        <taxon>Anthozoa</taxon>
        <taxon>Hexacorallia</taxon>
        <taxon>Scleractinia</taxon>
        <taxon>Astrocoeniina</taxon>
        <taxon>Acroporidae</taxon>
        <taxon>Acropora</taxon>
    </lineage>
</organism>
<feature type="non-terminal residue" evidence="2">
    <location>
        <position position="1"/>
    </location>
</feature>
<protein>
    <submittedName>
        <fullName evidence="2">Uncharacterized protein</fullName>
    </submittedName>
</protein>
<evidence type="ECO:0000313" key="2">
    <source>
        <dbReference type="EMBL" id="KAK2570262.1"/>
    </source>
</evidence>
<evidence type="ECO:0000256" key="1">
    <source>
        <dbReference type="SAM" id="MobiDB-lite"/>
    </source>
</evidence>
<dbReference type="Proteomes" id="UP001249851">
    <property type="component" value="Unassembled WGS sequence"/>
</dbReference>
<gene>
    <name evidence="2" type="ORF">P5673_005044</name>
</gene>
<name>A0AAD9QZA0_ACRCE</name>
<dbReference type="AlphaFoldDB" id="A0AAD9QZA0"/>
<feature type="region of interest" description="Disordered" evidence="1">
    <location>
        <begin position="107"/>
        <end position="138"/>
    </location>
</feature>
<sequence length="218" mass="24528">TIKVAIQAVSGANCTESCTKNAEDFSPEVVKEAEVSSPTPVSDPLEAKRLHVQKHLETDQDQVENTCSKESEPMGKFHITNFKVMNKSPYYGLKSGTNKIKYDEDLDDGEEEEMQEDDQSYTETGTETTETEDEDELKSNCSPFLDGINLLRSTIIVGGPIVPYQHWTLSWTLMVYYVFVDIKPPIILPKNSHMTSSLIRCFHARTLHHGKGITLNEI</sequence>
<proteinExistence type="predicted"/>
<comment type="caution">
    <text evidence="2">The sequence shown here is derived from an EMBL/GenBank/DDBJ whole genome shotgun (WGS) entry which is preliminary data.</text>
</comment>
<feature type="compositionally biased region" description="Acidic residues" evidence="1">
    <location>
        <begin position="107"/>
        <end position="120"/>
    </location>
</feature>
<accession>A0AAD9QZA0</accession>
<reference evidence="2" key="2">
    <citation type="journal article" date="2023" name="Science">
        <title>Genomic signatures of disease resistance in endangered staghorn corals.</title>
        <authorList>
            <person name="Vollmer S.V."/>
            <person name="Selwyn J.D."/>
            <person name="Despard B.A."/>
            <person name="Roesel C.L."/>
        </authorList>
    </citation>
    <scope>NUCLEOTIDE SEQUENCE</scope>
    <source>
        <strain evidence="2">K2</strain>
    </source>
</reference>
<reference evidence="2" key="1">
    <citation type="journal article" date="2023" name="G3 (Bethesda)">
        <title>Whole genome assembly and annotation of the endangered Caribbean coral Acropora cervicornis.</title>
        <authorList>
            <person name="Selwyn J.D."/>
            <person name="Vollmer S.V."/>
        </authorList>
    </citation>
    <scope>NUCLEOTIDE SEQUENCE</scope>
    <source>
        <strain evidence="2">K2</strain>
    </source>
</reference>
<keyword evidence="3" id="KW-1185">Reference proteome</keyword>
<evidence type="ECO:0000313" key="3">
    <source>
        <dbReference type="Proteomes" id="UP001249851"/>
    </source>
</evidence>